<evidence type="ECO:0000259" key="7">
    <source>
        <dbReference type="PROSITE" id="PS50222"/>
    </source>
</evidence>
<evidence type="ECO:0000256" key="5">
    <source>
        <dbReference type="ARBA" id="ARBA00022837"/>
    </source>
</evidence>
<evidence type="ECO:0000256" key="2">
    <source>
        <dbReference type="ARBA" id="ARBA00022707"/>
    </source>
</evidence>
<dbReference type="Gene3D" id="1.10.238.10">
    <property type="entry name" value="EF-hand"/>
    <property type="match status" value="2"/>
</dbReference>
<gene>
    <name evidence="8" type="ORF">JYZ213_LOCUS31274</name>
</gene>
<evidence type="ECO:0000256" key="1">
    <source>
        <dbReference type="ARBA" id="ARBA00006049"/>
    </source>
</evidence>
<dbReference type="InterPro" id="IPR028846">
    <property type="entry name" value="Recoverin"/>
</dbReference>
<comment type="similarity">
    <text evidence="1">Belongs to the recoverin family.</text>
</comment>
<dbReference type="Pfam" id="PF13202">
    <property type="entry name" value="EF-hand_5"/>
    <property type="match status" value="1"/>
</dbReference>
<dbReference type="InterPro" id="IPR018247">
    <property type="entry name" value="EF_Hand_1_Ca_BS"/>
</dbReference>
<keyword evidence="6" id="KW-0449">Lipoprotein</keyword>
<dbReference type="PROSITE" id="PS00018">
    <property type="entry name" value="EF_HAND_1"/>
    <property type="match status" value="2"/>
</dbReference>
<evidence type="ECO:0000256" key="3">
    <source>
        <dbReference type="ARBA" id="ARBA00022723"/>
    </source>
</evidence>
<accession>A0A815C8E0</accession>
<dbReference type="PRINTS" id="PR00450">
    <property type="entry name" value="RECOVERIN"/>
</dbReference>
<dbReference type="InterPro" id="IPR011992">
    <property type="entry name" value="EF-hand-dom_pair"/>
</dbReference>
<dbReference type="SUPFAM" id="SSF47473">
    <property type="entry name" value="EF-hand"/>
    <property type="match status" value="1"/>
</dbReference>
<evidence type="ECO:0000256" key="6">
    <source>
        <dbReference type="ARBA" id="ARBA00023288"/>
    </source>
</evidence>
<feature type="domain" description="EF-hand" evidence="7">
    <location>
        <begin position="146"/>
        <end position="181"/>
    </location>
</feature>
<dbReference type="SMART" id="SM00054">
    <property type="entry name" value="EFh"/>
    <property type="match status" value="3"/>
</dbReference>
<reference evidence="8" key="1">
    <citation type="submission" date="2021-02" db="EMBL/GenBank/DDBJ databases">
        <authorList>
            <person name="Nowell W R."/>
        </authorList>
    </citation>
    <scope>NUCLEOTIDE SEQUENCE</scope>
</reference>
<proteinExistence type="inferred from homology"/>
<dbReference type="PROSITE" id="PS50222">
    <property type="entry name" value="EF_HAND_2"/>
    <property type="match status" value="2"/>
</dbReference>
<organism evidence="8 9">
    <name type="scientific">Adineta steineri</name>
    <dbReference type="NCBI Taxonomy" id="433720"/>
    <lineage>
        <taxon>Eukaryota</taxon>
        <taxon>Metazoa</taxon>
        <taxon>Spiralia</taxon>
        <taxon>Gnathifera</taxon>
        <taxon>Rotifera</taxon>
        <taxon>Eurotatoria</taxon>
        <taxon>Bdelloidea</taxon>
        <taxon>Adinetida</taxon>
        <taxon>Adinetidae</taxon>
        <taxon>Adineta</taxon>
    </lineage>
</organism>
<dbReference type="Proteomes" id="UP000663845">
    <property type="component" value="Unassembled WGS sequence"/>
</dbReference>
<dbReference type="AlphaFoldDB" id="A0A815C8E0"/>
<dbReference type="PANTHER" id="PTHR23055:SF178">
    <property type="entry name" value="NEUROCALCIN HOMOLOG"/>
    <property type="match status" value="1"/>
</dbReference>
<sequence length="233" mass="26945">MRDLKVKLNISSPVNDQYMGTHFSSATLDDATVDLIKRKTKMKTSEITDWFNELKSRCPNGKMTKKDMLKCYRDLSTCDMDKVEHVVNAIYKAFDIDNDGKVDFKEFVIGFLLTTKGTMEEKLDYTFQLYDFKEFVIGFLLTTKGTMEEKLDYTFQLYDIDKDGYIDQTEIDVMAKYVLRMLGGNGNELESIELLKHFISSCHCNEQGLITKENFIRALSKNELLSQLLSPFT</sequence>
<keyword evidence="5" id="KW-0106">Calcium</keyword>
<dbReference type="EMBL" id="CAJNOG010000523">
    <property type="protein sequence ID" value="CAF1281793.1"/>
    <property type="molecule type" value="Genomic_DNA"/>
</dbReference>
<name>A0A815C8E0_9BILA</name>
<evidence type="ECO:0000313" key="9">
    <source>
        <dbReference type="Proteomes" id="UP000663845"/>
    </source>
</evidence>
<dbReference type="GO" id="GO:0005509">
    <property type="term" value="F:calcium ion binding"/>
    <property type="evidence" value="ECO:0007669"/>
    <property type="project" value="InterPro"/>
</dbReference>
<protein>
    <recommendedName>
        <fullName evidence="7">EF-hand domain-containing protein</fullName>
    </recommendedName>
</protein>
<dbReference type="PANTHER" id="PTHR23055">
    <property type="entry name" value="CALCIUM BINDING PROTEINS"/>
    <property type="match status" value="1"/>
</dbReference>
<keyword evidence="2" id="KW-0519">Myristate</keyword>
<dbReference type="Pfam" id="PF13833">
    <property type="entry name" value="EF-hand_8"/>
    <property type="match status" value="1"/>
</dbReference>
<evidence type="ECO:0000256" key="4">
    <source>
        <dbReference type="ARBA" id="ARBA00022737"/>
    </source>
</evidence>
<keyword evidence="4" id="KW-0677">Repeat</keyword>
<evidence type="ECO:0000313" key="8">
    <source>
        <dbReference type="EMBL" id="CAF1281793.1"/>
    </source>
</evidence>
<dbReference type="InterPro" id="IPR002048">
    <property type="entry name" value="EF_hand_dom"/>
</dbReference>
<comment type="caution">
    <text evidence="8">The sequence shown here is derived from an EMBL/GenBank/DDBJ whole genome shotgun (WGS) entry which is preliminary data.</text>
</comment>
<feature type="domain" description="EF-hand" evidence="7">
    <location>
        <begin position="82"/>
        <end position="117"/>
    </location>
</feature>
<keyword evidence="3" id="KW-0479">Metal-binding</keyword>